<evidence type="ECO:0000313" key="2">
    <source>
        <dbReference type="Proteomes" id="UP001497512"/>
    </source>
</evidence>
<reference evidence="1" key="1">
    <citation type="submission" date="2024-02" db="EMBL/GenBank/DDBJ databases">
        <authorList>
            <consortium name="ELIXIR-Norway"/>
            <consortium name="Elixir Norway"/>
        </authorList>
    </citation>
    <scope>NUCLEOTIDE SEQUENCE</scope>
</reference>
<evidence type="ECO:0000313" key="1">
    <source>
        <dbReference type="EMBL" id="CAK9199955.1"/>
    </source>
</evidence>
<accession>A0ABP0TLZ5</accession>
<protein>
    <submittedName>
        <fullName evidence="1">Uncharacterized protein</fullName>
    </submittedName>
</protein>
<gene>
    <name evidence="1" type="ORF">CSSPTR1EN2_LOCUS5195</name>
</gene>
<organism evidence="1 2">
    <name type="scientific">Sphagnum troendelagicum</name>
    <dbReference type="NCBI Taxonomy" id="128251"/>
    <lineage>
        <taxon>Eukaryota</taxon>
        <taxon>Viridiplantae</taxon>
        <taxon>Streptophyta</taxon>
        <taxon>Embryophyta</taxon>
        <taxon>Bryophyta</taxon>
        <taxon>Sphagnophytina</taxon>
        <taxon>Sphagnopsida</taxon>
        <taxon>Sphagnales</taxon>
        <taxon>Sphagnaceae</taxon>
        <taxon>Sphagnum</taxon>
    </lineage>
</organism>
<proteinExistence type="predicted"/>
<keyword evidence="2" id="KW-1185">Reference proteome</keyword>
<dbReference type="EMBL" id="OZ019904">
    <property type="protein sequence ID" value="CAK9199955.1"/>
    <property type="molecule type" value="Genomic_DNA"/>
</dbReference>
<name>A0ABP0TLZ5_9BRYO</name>
<sequence length="137" mass="15370">MELGFQLKSAEPCMTVFEIQLTPHPLWNYVKLEGVHSRNGESGQNRKLLWSPDVSLEAFSSFRTLHVECNSARTWKWGWDIQGRGTIAILAMVNVECANVLNINCKMGLLQLQRKIIHLSCGLVLPAAAETPTCFTI</sequence>
<dbReference type="Proteomes" id="UP001497512">
    <property type="component" value="Chromosome 12"/>
</dbReference>